<dbReference type="InterPro" id="IPR012337">
    <property type="entry name" value="RNaseH-like_sf"/>
</dbReference>
<dbReference type="PANTHER" id="PTHR37984">
    <property type="entry name" value="PROTEIN CBG26694"/>
    <property type="match status" value="1"/>
</dbReference>
<evidence type="ECO:0000313" key="3">
    <source>
        <dbReference type="EMBL" id="KAK2185223.1"/>
    </source>
</evidence>
<evidence type="ECO:0000313" key="4">
    <source>
        <dbReference type="Proteomes" id="UP001209878"/>
    </source>
</evidence>
<dbReference type="PROSITE" id="PS50994">
    <property type="entry name" value="INTEGRASE"/>
    <property type="match status" value="1"/>
</dbReference>
<protein>
    <recommendedName>
        <fullName evidence="2">Integrase catalytic domain-containing protein</fullName>
    </recommendedName>
</protein>
<accession>A0AAD9UDC1</accession>
<proteinExistence type="predicted"/>
<comment type="caution">
    <text evidence="3">The sequence shown here is derived from an EMBL/GenBank/DDBJ whole genome shotgun (WGS) entry which is preliminary data.</text>
</comment>
<feature type="compositionally biased region" description="Basic residues" evidence="1">
    <location>
        <begin position="543"/>
        <end position="552"/>
    </location>
</feature>
<dbReference type="InterPro" id="IPR001584">
    <property type="entry name" value="Integrase_cat-core"/>
</dbReference>
<dbReference type="InterPro" id="IPR050951">
    <property type="entry name" value="Retrovirus_Pol_polyprotein"/>
</dbReference>
<dbReference type="SUPFAM" id="SSF53098">
    <property type="entry name" value="Ribonuclease H-like"/>
    <property type="match status" value="1"/>
</dbReference>
<dbReference type="InterPro" id="IPR036397">
    <property type="entry name" value="RNaseH_sf"/>
</dbReference>
<gene>
    <name evidence="3" type="ORF">NP493_241g00006</name>
</gene>
<feature type="region of interest" description="Disordered" evidence="1">
    <location>
        <begin position="485"/>
        <end position="592"/>
    </location>
</feature>
<feature type="domain" description="Integrase catalytic" evidence="2">
    <location>
        <begin position="115"/>
        <end position="274"/>
    </location>
</feature>
<keyword evidence="4" id="KW-1185">Reference proteome</keyword>
<organism evidence="3 4">
    <name type="scientific">Ridgeia piscesae</name>
    <name type="common">Tubeworm</name>
    <dbReference type="NCBI Taxonomy" id="27915"/>
    <lineage>
        <taxon>Eukaryota</taxon>
        <taxon>Metazoa</taxon>
        <taxon>Spiralia</taxon>
        <taxon>Lophotrochozoa</taxon>
        <taxon>Annelida</taxon>
        <taxon>Polychaeta</taxon>
        <taxon>Sedentaria</taxon>
        <taxon>Canalipalpata</taxon>
        <taxon>Sabellida</taxon>
        <taxon>Siboglinidae</taxon>
        <taxon>Ridgeia</taxon>
    </lineage>
</organism>
<dbReference type="GO" id="GO:0003676">
    <property type="term" value="F:nucleic acid binding"/>
    <property type="evidence" value="ECO:0007669"/>
    <property type="project" value="InterPro"/>
</dbReference>
<dbReference type="FunFam" id="3.30.420.10:FF:000032">
    <property type="entry name" value="Retrovirus-related Pol polyprotein from transposon 297-like Protein"/>
    <property type="match status" value="1"/>
</dbReference>
<sequence length="669" mass="76058">MGSHFTVYTDNNPLSYIQTSKLGATELRWVAQLAQFDYEIKYRSGRCNANADALSRKTWHGEMTELVVDMTVMEVLSSSVIPSEIQERHQVMMESIEDIMTITAVDKDARQKGAISSLPGYTKQQLAELQGQDPVLGKVMSVWKKDVFSKFTVAIPTKDQKATTVAKVLTQEWFYRYGVPSRIHSDQGRNFESEVVKALCTVYGIKKSRTTPYHPEGNAQCERFNRTMHDLLRSLPPEKKRQWPRHLQELIFAYNSTPHSATGFSPYFLMFGQEPRLPVDELLDGDGPTAPVGRETNDWVEEHKHRLDAAFELAGQRLAKAAGIRKYRHDRKGNDAPLKPDDRVFLRNRGVLGRNKIQDRWVAIPYRVEERMSPDSPLYRVQRVDGLGQPRIVHRSAILDVKDIRVPADNMVTAPEESQCTHDNVMDNHAKFTSEGSSTPVNRWMILRHVNRTQRSTVRAETLPLTPVIQDGALKKERPKSCESLKHAMDNNTLEEEQSPTLVRDDAQGPPSIDSKPVRAPARSSPSVDSDGDSTSESDQRQSRRHRRVKTRSQHERSGRTTARSTADDEMPLRRSKRATAGRNPNPHNLPSQCKWVISRMWPPVRVGARTLRRYSNSLGSVGSGDGNDIMIALSRFFHVYGKRDVITDHFKIARAIRQYWPGHTARRA</sequence>
<evidence type="ECO:0000259" key="2">
    <source>
        <dbReference type="PROSITE" id="PS50994"/>
    </source>
</evidence>
<dbReference type="Pfam" id="PF00665">
    <property type="entry name" value="rve"/>
    <property type="match status" value="1"/>
</dbReference>
<dbReference type="PANTHER" id="PTHR37984:SF15">
    <property type="entry name" value="INTEGRASE CATALYTIC DOMAIN-CONTAINING PROTEIN"/>
    <property type="match status" value="1"/>
</dbReference>
<evidence type="ECO:0000256" key="1">
    <source>
        <dbReference type="SAM" id="MobiDB-lite"/>
    </source>
</evidence>
<dbReference type="GO" id="GO:0015074">
    <property type="term" value="P:DNA integration"/>
    <property type="evidence" value="ECO:0007669"/>
    <property type="project" value="InterPro"/>
</dbReference>
<dbReference type="AlphaFoldDB" id="A0AAD9UDC1"/>
<dbReference type="Proteomes" id="UP001209878">
    <property type="component" value="Unassembled WGS sequence"/>
</dbReference>
<dbReference type="Gene3D" id="3.30.420.10">
    <property type="entry name" value="Ribonuclease H-like superfamily/Ribonuclease H"/>
    <property type="match status" value="1"/>
</dbReference>
<name>A0AAD9UDC1_RIDPI</name>
<dbReference type="EMBL" id="JAODUO010000241">
    <property type="protein sequence ID" value="KAK2185223.1"/>
    <property type="molecule type" value="Genomic_DNA"/>
</dbReference>
<reference evidence="3" key="1">
    <citation type="journal article" date="2023" name="Mol. Biol. Evol.">
        <title>Third-Generation Sequencing Reveals the Adaptive Role of the Epigenome in Three Deep-Sea Polychaetes.</title>
        <authorList>
            <person name="Perez M."/>
            <person name="Aroh O."/>
            <person name="Sun Y."/>
            <person name="Lan Y."/>
            <person name="Juniper S.K."/>
            <person name="Young C.R."/>
            <person name="Angers B."/>
            <person name="Qian P.Y."/>
        </authorList>
    </citation>
    <scope>NUCLEOTIDE SEQUENCE</scope>
    <source>
        <strain evidence="3">R07B-5</strain>
    </source>
</reference>